<proteinExistence type="predicted"/>
<evidence type="ECO:0000313" key="1">
    <source>
        <dbReference type="EMBL" id="KAI9915030.1"/>
    </source>
</evidence>
<protein>
    <submittedName>
        <fullName evidence="1">Uncharacterized protein</fullName>
    </submittedName>
</protein>
<keyword evidence="2" id="KW-1185">Reference proteome</keyword>
<dbReference type="Proteomes" id="UP001163321">
    <property type="component" value="Chromosome 3"/>
</dbReference>
<organism evidence="1 2">
    <name type="scientific">Peronosclerospora sorghi</name>
    <dbReference type="NCBI Taxonomy" id="230839"/>
    <lineage>
        <taxon>Eukaryota</taxon>
        <taxon>Sar</taxon>
        <taxon>Stramenopiles</taxon>
        <taxon>Oomycota</taxon>
        <taxon>Peronosporomycetes</taxon>
        <taxon>Peronosporales</taxon>
        <taxon>Peronosporaceae</taxon>
        <taxon>Peronosclerospora</taxon>
    </lineage>
</organism>
<reference evidence="1 2" key="1">
    <citation type="journal article" date="2022" name="bioRxiv">
        <title>The genome of the oomycete Peronosclerospora sorghi, a cosmopolitan pathogen of maize and sorghum, is inflated with dispersed pseudogenes.</title>
        <authorList>
            <person name="Fletcher K."/>
            <person name="Martin F."/>
            <person name="Isakeit T."/>
            <person name="Cavanaugh K."/>
            <person name="Magill C."/>
            <person name="Michelmore R."/>
        </authorList>
    </citation>
    <scope>NUCLEOTIDE SEQUENCE [LARGE SCALE GENOMIC DNA]</scope>
    <source>
        <strain evidence="1">P6</strain>
    </source>
</reference>
<evidence type="ECO:0000313" key="2">
    <source>
        <dbReference type="Proteomes" id="UP001163321"/>
    </source>
</evidence>
<comment type="caution">
    <text evidence="1">The sequence shown here is derived from an EMBL/GenBank/DDBJ whole genome shotgun (WGS) entry which is preliminary data.</text>
</comment>
<dbReference type="EMBL" id="CM047582">
    <property type="protein sequence ID" value="KAI9915030.1"/>
    <property type="molecule type" value="Genomic_DNA"/>
</dbReference>
<gene>
    <name evidence="1" type="ORF">PsorP6_008417</name>
</gene>
<name>A0ACC0W8R0_9STRA</name>
<sequence>MLALCHALKDNYSLAAVTYDIFTREDGEFLMRHNALPKERIRDIETGGCPHAAIREDISANLQACENLTDEHDVQLLVVESGRAGGDKVPRKGGQGITPADLLVINKIDLAPHVGADLNIMDRDAKVMRGEGPTHISGGAALVAVGDSVVVVDAFPPVRNYSMTNATKMTGKMRESTKHNHYESVSFA</sequence>
<accession>A0ACC0W8R0</accession>